<feature type="signal peptide" evidence="1">
    <location>
        <begin position="1"/>
        <end position="22"/>
    </location>
</feature>
<gene>
    <name evidence="2" type="ORF">QEH59_02090</name>
</gene>
<evidence type="ECO:0000313" key="3">
    <source>
        <dbReference type="Proteomes" id="UP001243717"/>
    </source>
</evidence>
<feature type="chain" id="PRO_5047375168" evidence="1">
    <location>
        <begin position="23"/>
        <end position="170"/>
    </location>
</feature>
<accession>A0ABU1AEV6</accession>
<proteinExistence type="predicted"/>
<dbReference type="Proteomes" id="UP001243717">
    <property type="component" value="Unassembled WGS sequence"/>
</dbReference>
<evidence type="ECO:0000313" key="2">
    <source>
        <dbReference type="EMBL" id="MDQ8193199.1"/>
    </source>
</evidence>
<protein>
    <submittedName>
        <fullName evidence="2">Uncharacterized protein</fullName>
    </submittedName>
</protein>
<name>A0ABU1AEV6_9BACT</name>
<keyword evidence="1" id="KW-0732">Signal</keyword>
<reference evidence="2 3" key="1">
    <citation type="submission" date="2023-04" db="EMBL/GenBank/DDBJ databases">
        <title>A novel bacteria isolated from coastal sediment.</title>
        <authorList>
            <person name="Liu X.-J."/>
            <person name="Du Z.-J."/>
        </authorList>
    </citation>
    <scope>NUCLEOTIDE SEQUENCE [LARGE SCALE GENOMIC DNA]</scope>
    <source>
        <strain evidence="2 3">SDUM461004</strain>
    </source>
</reference>
<comment type="caution">
    <text evidence="2">The sequence shown here is derived from an EMBL/GenBank/DDBJ whole genome shotgun (WGS) entry which is preliminary data.</text>
</comment>
<dbReference type="EMBL" id="JARXIC010000002">
    <property type="protein sequence ID" value="MDQ8193199.1"/>
    <property type="molecule type" value="Genomic_DNA"/>
</dbReference>
<organism evidence="2 3">
    <name type="scientific">Thalassobacterium sedimentorum</name>
    <dbReference type="NCBI Taxonomy" id="3041258"/>
    <lineage>
        <taxon>Bacteria</taxon>
        <taxon>Pseudomonadati</taxon>
        <taxon>Verrucomicrobiota</taxon>
        <taxon>Opitutia</taxon>
        <taxon>Puniceicoccales</taxon>
        <taxon>Coraliomargaritaceae</taxon>
        <taxon>Thalassobacterium</taxon>
    </lineage>
</organism>
<keyword evidence="3" id="KW-1185">Reference proteome</keyword>
<evidence type="ECO:0000256" key="1">
    <source>
        <dbReference type="SAM" id="SignalP"/>
    </source>
</evidence>
<sequence length="170" mass="18972">MNKRLTQLITLTVIIFASIAHAETFSGKDTALYYKNTPEQFEGEHADVDCAFVSRINRGPQINGITFFLAHTIDEDNRLRGGSIVVAVLSDKADSFVRKYGNAPDIQHGGMTKVDSKRLRGIFHQLDKGHVYIDMTDGQAHQVILQHKETAKKLIKSSDHPSGMEPPRIN</sequence>
<dbReference type="RefSeq" id="WP_308983705.1">
    <property type="nucleotide sequence ID" value="NZ_JARXIC010000002.1"/>
</dbReference>